<dbReference type="KEGG" id="ncb:C0V82_03445"/>
<evidence type="ECO:0008006" key="3">
    <source>
        <dbReference type="Google" id="ProtNLM"/>
    </source>
</evidence>
<keyword evidence="2" id="KW-1185">Reference proteome</keyword>
<sequence>MVRKDHACAAFAATLLLASSALPALAQSNGSIGLRGTMETICFVQINQTNTSSVDLIKGTSNLTIGTVGEKCNRGNGFTVTISSANAGALVNATGARAAYTVQYDNSGVKSLANPVVLTRTSAKKTVSTKSFKVNIPANPQAIAGTYADTITVAIAAR</sequence>
<name>A0A2K9NA24_9PROT</name>
<dbReference type="OrthoDB" id="7358375at2"/>
<dbReference type="RefSeq" id="WP_102111131.1">
    <property type="nucleotide sequence ID" value="NZ_BMGN01000004.1"/>
</dbReference>
<dbReference type="AlphaFoldDB" id="A0A2K9NA24"/>
<reference evidence="1 2" key="1">
    <citation type="submission" date="2017-12" db="EMBL/GenBank/DDBJ databases">
        <title>Genomes of bacteria within cyanobacterial aggregates.</title>
        <authorList>
            <person name="Cai H."/>
        </authorList>
    </citation>
    <scope>NUCLEOTIDE SEQUENCE [LARGE SCALE GENOMIC DNA]</scope>
    <source>
        <strain evidence="1 2">TH16</strain>
    </source>
</reference>
<dbReference type="Proteomes" id="UP000234752">
    <property type="component" value="Chromosome eg_1"/>
</dbReference>
<proteinExistence type="predicted"/>
<dbReference type="EMBL" id="CP025611">
    <property type="protein sequence ID" value="AUN29396.1"/>
    <property type="molecule type" value="Genomic_DNA"/>
</dbReference>
<evidence type="ECO:0000313" key="2">
    <source>
        <dbReference type="Proteomes" id="UP000234752"/>
    </source>
</evidence>
<gene>
    <name evidence="1" type="ORF">C0V82_03445</name>
</gene>
<evidence type="ECO:0000313" key="1">
    <source>
        <dbReference type="EMBL" id="AUN29396.1"/>
    </source>
</evidence>
<protein>
    <recommendedName>
        <fullName evidence="3">Spore coat protein U domain-containing protein</fullName>
    </recommendedName>
</protein>
<organism evidence="1 2">
    <name type="scientific">Niveispirillum cyanobacteriorum</name>
    <dbReference type="NCBI Taxonomy" id="1612173"/>
    <lineage>
        <taxon>Bacteria</taxon>
        <taxon>Pseudomonadati</taxon>
        <taxon>Pseudomonadota</taxon>
        <taxon>Alphaproteobacteria</taxon>
        <taxon>Rhodospirillales</taxon>
        <taxon>Azospirillaceae</taxon>
        <taxon>Niveispirillum</taxon>
    </lineage>
</organism>
<accession>A0A2K9NA24</accession>